<reference evidence="1 2" key="1">
    <citation type="submission" date="2016-12" db="EMBL/GenBank/DDBJ databases">
        <title>Clostridium tepidum sp. nov., a close relative of Clostridium sporogenes and Clostridium botulinum Group I.</title>
        <authorList>
            <person name="Dobritsa A.P."/>
            <person name="Kutumbaka K."/>
            <person name="Werner K."/>
            <person name="Samadpour M."/>
        </authorList>
    </citation>
    <scope>NUCLEOTIDE SEQUENCE [LARGE SCALE GENOMIC DNA]</scope>
    <source>
        <strain evidence="1 2">PE</strain>
    </source>
</reference>
<sequence>MEKSKLELSESLEKFRNEIEETMKPYIKIKLKEQKTMPWESKLGGDPYLEIGMDYPKTSCGEYLRLLVQINFEEVPHLEFFPEKGILQFYILADDIYGLDLKNQCIQDTFRVIYIPDVVKDREKLIKDFSFLGELEEKWYMPFNNEGRIEFLAEKYMPVSWEDYRFNDLYSSLNLEEELVDDYIENLRADGCKIGGYPVFTQSDPRYYDKNLERFDTLLLQLDCEDECDLMFGDSGVANFFINKEDLKNLDFSKVLYNWDCC</sequence>
<dbReference type="EMBL" id="MRAD01000002">
    <property type="protein sequence ID" value="OOO63267.1"/>
    <property type="molecule type" value="Genomic_DNA"/>
</dbReference>
<proteinExistence type="predicted"/>
<evidence type="ECO:0000313" key="1">
    <source>
        <dbReference type="EMBL" id="OOO63267.1"/>
    </source>
</evidence>
<dbReference type="InterPro" id="IPR035948">
    <property type="entry name" value="YwqG-like_sf"/>
</dbReference>
<accession>A0ABX3L6P0</accession>
<evidence type="ECO:0000313" key="2">
    <source>
        <dbReference type="Proteomes" id="UP000190206"/>
    </source>
</evidence>
<organism evidence="1 2">
    <name type="scientific">Clostridium tepidum</name>
    <dbReference type="NCBI Taxonomy" id="1962263"/>
    <lineage>
        <taxon>Bacteria</taxon>
        <taxon>Bacillati</taxon>
        <taxon>Bacillota</taxon>
        <taxon>Clostridia</taxon>
        <taxon>Eubacteriales</taxon>
        <taxon>Clostridiaceae</taxon>
        <taxon>Clostridium</taxon>
    </lineage>
</organism>
<evidence type="ECO:0008006" key="3">
    <source>
        <dbReference type="Google" id="ProtNLM"/>
    </source>
</evidence>
<dbReference type="PANTHER" id="PTHR36436:SF6">
    <property type="entry name" value="SLL5081 PROTEIN"/>
    <property type="match status" value="1"/>
</dbReference>
<dbReference type="PANTHER" id="PTHR36436">
    <property type="entry name" value="SLL5081 PROTEIN"/>
    <property type="match status" value="1"/>
</dbReference>
<gene>
    <name evidence="1" type="ORF">BS637_02385</name>
</gene>
<dbReference type="Pfam" id="PF09234">
    <property type="entry name" value="DUF1963"/>
    <property type="match status" value="1"/>
</dbReference>
<comment type="caution">
    <text evidence="1">The sequence shown here is derived from an EMBL/GenBank/DDBJ whole genome shotgun (WGS) entry which is preliminary data.</text>
</comment>
<dbReference type="SUPFAM" id="SSF103032">
    <property type="entry name" value="Hypothetical protein YwqG"/>
    <property type="match status" value="1"/>
</dbReference>
<dbReference type="Proteomes" id="UP000190206">
    <property type="component" value="Unassembled WGS sequence"/>
</dbReference>
<dbReference type="Gene3D" id="2.30.320.10">
    <property type="entry name" value="YwqG-like"/>
    <property type="match status" value="1"/>
</dbReference>
<dbReference type="RefSeq" id="WP_078022908.1">
    <property type="nucleotide sequence ID" value="NZ_MRAD01000002.1"/>
</dbReference>
<name>A0ABX3L6P0_9CLOT</name>
<dbReference type="InterPro" id="IPR015315">
    <property type="entry name" value="DUF1963"/>
</dbReference>
<protein>
    <recommendedName>
        <fullName evidence="3">Cytoplasmic protein</fullName>
    </recommendedName>
</protein>
<keyword evidence="2" id="KW-1185">Reference proteome</keyword>